<reference evidence="2" key="2">
    <citation type="submission" date="2014-03" db="EMBL/GenBank/DDBJ databases">
        <title>The whipworm genome and dual-species transcriptomics of an intimate host-pathogen interaction.</title>
        <authorList>
            <person name="Foth B.J."/>
            <person name="Tsai I.J."/>
            <person name="Reid A.J."/>
            <person name="Bancroft A.J."/>
            <person name="Nichol S."/>
            <person name="Tracey A."/>
            <person name="Holroyd N."/>
            <person name="Cotton J.A."/>
            <person name="Stanley E.J."/>
            <person name="Zarowiecki M."/>
            <person name="Liu J.Z."/>
            <person name="Huckvale T."/>
            <person name="Cooper P.J."/>
            <person name="Grencis R.K."/>
            <person name="Berriman M."/>
        </authorList>
    </citation>
    <scope>NUCLEOTIDE SEQUENCE [LARGE SCALE GENOMIC DNA]</scope>
    <source>
        <strain evidence="2">Edinburgh</strain>
    </source>
</reference>
<dbReference type="WBParaSite" id="TMUE_0000000178.1">
    <property type="protein sequence ID" value="TMUE_0000000178.1"/>
    <property type="gene ID" value="WBGene00296123"/>
</dbReference>
<dbReference type="Proteomes" id="UP000046395">
    <property type="component" value="Unassembled WGS sequence"/>
</dbReference>
<evidence type="ECO:0000259" key="1">
    <source>
        <dbReference type="PROSITE" id="PS50206"/>
    </source>
</evidence>
<protein>
    <submittedName>
        <fullName evidence="3 4">Rhodanese domain-containing protein</fullName>
    </submittedName>
</protein>
<dbReference type="Pfam" id="PF00581">
    <property type="entry name" value="Rhodanese"/>
    <property type="match status" value="1"/>
</dbReference>
<reference evidence="3 4" key="3">
    <citation type="submission" date="2019-12" db="UniProtKB">
        <authorList>
            <consortium name="WormBaseParasite"/>
        </authorList>
    </citation>
    <scope>IDENTIFICATION</scope>
</reference>
<dbReference type="SUPFAM" id="SSF52821">
    <property type="entry name" value="Rhodanese/Cell cycle control phosphatase"/>
    <property type="match status" value="1"/>
</dbReference>
<dbReference type="PROSITE" id="PS50206">
    <property type="entry name" value="RHODANESE_3"/>
    <property type="match status" value="1"/>
</dbReference>
<dbReference type="InterPro" id="IPR001763">
    <property type="entry name" value="Rhodanese-like_dom"/>
</dbReference>
<dbReference type="AlphaFoldDB" id="A0A5S6PYZ6"/>
<sequence length="181" mass="20701">MLSVTCRTGCLRRFPLILQAISASHSSFNRLRGKQFGEVLYSASRQLAPRSHFKPIFNVSLSTSAQYENAVSYEELKALIEAHDVLLIDVRDPEEITNQGRIIDAVNIPLGQLPEAFEMDDESFFKKYKFEKPHKFDANVVFHGLSHIKSTAAVEIAHRHGFTKTRHFPGGWEEWIRQEKS</sequence>
<accession>A0A5S6PYZ6</accession>
<dbReference type="PANTHER" id="PTHR44086:SF10">
    <property type="entry name" value="THIOSULFATE SULFURTRANSFERASE_RHODANESE-LIKE DOMAIN-CONTAINING PROTEIN 3"/>
    <property type="match status" value="1"/>
</dbReference>
<evidence type="ECO:0000313" key="3">
    <source>
        <dbReference type="WBParaSite" id="TMUE_0000000178.1"/>
    </source>
</evidence>
<dbReference type="InterPro" id="IPR036873">
    <property type="entry name" value="Rhodanese-like_dom_sf"/>
</dbReference>
<reference evidence="2" key="1">
    <citation type="submission" date="2013-11" db="EMBL/GenBank/DDBJ databases">
        <authorList>
            <person name="Aslett M."/>
        </authorList>
    </citation>
    <scope>NUCLEOTIDE SEQUENCE [LARGE SCALE GENOMIC DNA]</scope>
    <source>
        <strain evidence="2">Edinburgh</strain>
    </source>
</reference>
<dbReference type="SMART" id="SM00450">
    <property type="entry name" value="RHOD"/>
    <property type="match status" value="1"/>
</dbReference>
<evidence type="ECO:0000313" key="2">
    <source>
        <dbReference type="Proteomes" id="UP000046395"/>
    </source>
</evidence>
<dbReference type="STRING" id="70415.A0A5S6PYZ6"/>
<feature type="domain" description="Rhodanese" evidence="1">
    <location>
        <begin position="81"/>
        <end position="180"/>
    </location>
</feature>
<dbReference type="PANTHER" id="PTHR44086">
    <property type="entry name" value="THIOSULFATE SULFURTRANSFERASE RDL2, MITOCHONDRIAL-RELATED"/>
    <property type="match status" value="1"/>
</dbReference>
<keyword evidence="2" id="KW-1185">Reference proteome</keyword>
<name>A0A5S6PYZ6_TRIMR</name>
<evidence type="ECO:0000313" key="4">
    <source>
        <dbReference type="WBParaSite" id="TMUE_3000012785.1"/>
    </source>
</evidence>
<organism evidence="2 3">
    <name type="scientific">Trichuris muris</name>
    <name type="common">Mouse whipworm</name>
    <dbReference type="NCBI Taxonomy" id="70415"/>
    <lineage>
        <taxon>Eukaryota</taxon>
        <taxon>Metazoa</taxon>
        <taxon>Ecdysozoa</taxon>
        <taxon>Nematoda</taxon>
        <taxon>Enoplea</taxon>
        <taxon>Dorylaimia</taxon>
        <taxon>Trichinellida</taxon>
        <taxon>Trichuridae</taxon>
        <taxon>Trichuris</taxon>
    </lineage>
</organism>
<dbReference type="Gene3D" id="3.40.250.10">
    <property type="entry name" value="Rhodanese-like domain"/>
    <property type="match status" value="1"/>
</dbReference>
<proteinExistence type="predicted"/>
<dbReference type="WBParaSite" id="TMUE_3000012785.1">
    <property type="protein sequence ID" value="TMUE_3000012785.1"/>
    <property type="gene ID" value="WBGene00293586"/>
</dbReference>